<dbReference type="Proteomes" id="UP001162483">
    <property type="component" value="Unassembled WGS sequence"/>
</dbReference>
<comment type="caution">
    <text evidence="1">The sequence shown here is derived from an EMBL/GenBank/DDBJ whole genome shotgun (WGS) entry which is preliminary data.</text>
</comment>
<protein>
    <submittedName>
        <fullName evidence="1">Uncharacterized protein</fullName>
    </submittedName>
</protein>
<proteinExistence type="predicted"/>
<accession>A0ABN9CIJ3</accession>
<gene>
    <name evidence="1" type="ORF">SPARVUS_LOCUS4996052</name>
</gene>
<reference evidence="1" key="1">
    <citation type="submission" date="2023-05" db="EMBL/GenBank/DDBJ databases">
        <authorList>
            <person name="Stuckert A."/>
        </authorList>
    </citation>
    <scope>NUCLEOTIDE SEQUENCE</scope>
</reference>
<dbReference type="EMBL" id="CATNWA010009902">
    <property type="protein sequence ID" value="CAI9558932.1"/>
    <property type="molecule type" value="Genomic_DNA"/>
</dbReference>
<organism evidence="1 2">
    <name type="scientific">Staurois parvus</name>
    <dbReference type="NCBI Taxonomy" id="386267"/>
    <lineage>
        <taxon>Eukaryota</taxon>
        <taxon>Metazoa</taxon>
        <taxon>Chordata</taxon>
        <taxon>Craniata</taxon>
        <taxon>Vertebrata</taxon>
        <taxon>Euteleostomi</taxon>
        <taxon>Amphibia</taxon>
        <taxon>Batrachia</taxon>
        <taxon>Anura</taxon>
        <taxon>Neobatrachia</taxon>
        <taxon>Ranoidea</taxon>
        <taxon>Ranidae</taxon>
        <taxon>Staurois</taxon>
    </lineage>
</organism>
<sequence>MMSEVTSCLHLFRGPVQQAPDRGATCSQGACTVQNGRRRL</sequence>
<keyword evidence="2" id="KW-1185">Reference proteome</keyword>
<evidence type="ECO:0000313" key="2">
    <source>
        <dbReference type="Proteomes" id="UP001162483"/>
    </source>
</evidence>
<evidence type="ECO:0000313" key="1">
    <source>
        <dbReference type="EMBL" id="CAI9558932.1"/>
    </source>
</evidence>
<name>A0ABN9CIJ3_9NEOB</name>